<sequence length="246" mass="26041">MRWLMGVLAATVMLSGCSQISAQMSGEQASTATESSSFDPDAGPILVTQQWGVVDGMLSVVVRNTSQRTLRFANAVITARDEQDVIVASSAVVTDGTCCDVVDLPAGEKFGFYFDVGSSADAIAKLDVAYQDVAWATASGKPDATFTAKPTGIDKNSVGAVVVADVVTTGARTPQVSAQAFLNDKDGKFIAVVSGRWDCFVPGTRQIRMQLFHPVPPGTVVEAIRVHPVEHDPARPSPDCSYRNES</sequence>
<reference evidence="2 3" key="1">
    <citation type="submission" date="2020-08" db="EMBL/GenBank/DDBJ databases">
        <authorList>
            <person name="Seo M.-J."/>
        </authorList>
    </citation>
    <scope>NUCLEOTIDE SEQUENCE [LARGE SCALE GENOMIC DNA]</scope>
    <source>
        <strain evidence="2 3">KIGAM211</strain>
    </source>
</reference>
<organism evidence="2 3">
    <name type="scientific">Nocardioides luti</name>
    <dbReference type="NCBI Taxonomy" id="2761101"/>
    <lineage>
        <taxon>Bacteria</taxon>
        <taxon>Bacillati</taxon>
        <taxon>Actinomycetota</taxon>
        <taxon>Actinomycetes</taxon>
        <taxon>Propionibacteriales</taxon>
        <taxon>Nocardioidaceae</taxon>
        <taxon>Nocardioides</taxon>
    </lineage>
</organism>
<evidence type="ECO:0008006" key="4">
    <source>
        <dbReference type="Google" id="ProtNLM"/>
    </source>
</evidence>
<dbReference type="AlphaFoldDB" id="A0A7X0RJI9"/>
<accession>A0A7X0RJI9</accession>
<gene>
    <name evidence="2" type="ORF">H5V45_18440</name>
</gene>
<evidence type="ECO:0000313" key="3">
    <source>
        <dbReference type="Proteomes" id="UP000523955"/>
    </source>
</evidence>
<name>A0A7X0RJI9_9ACTN</name>
<keyword evidence="3" id="KW-1185">Reference proteome</keyword>
<evidence type="ECO:0000256" key="1">
    <source>
        <dbReference type="SAM" id="SignalP"/>
    </source>
</evidence>
<dbReference type="PROSITE" id="PS51257">
    <property type="entry name" value="PROKAR_LIPOPROTEIN"/>
    <property type="match status" value="1"/>
</dbReference>
<dbReference type="RefSeq" id="WP_185254278.1">
    <property type="nucleotide sequence ID" value="NZ_JACKXE010000001.1"/>
</dbReference>
<feature type="chain" id="PRO_5038667575" description="DUF4352 domain-containing protein" evidence="1">
    <location>
        <begin position="23"/>
        <end position="246"/>
    </location>
</feature>
<protein>
    <recommendedName>
        <fullName evidence="4">DUF4352 domain-containing protein</fullName>
    </recommendedName>
</protein>
<evidence type="ECO:0000313" key="2">
    <source>
        <dbReference type="EMBL" id="MBB6629312.1"/>
    </source>
</evidence>
<feature type="signal peptide" evidence="1">
    <location>
        <begin position="1"/>
        <end position="22"/>
    </location>
</feature>
<proteinExistence type="predicted"/>
<keyword evidence="1" id="KW-0732">Signal</keyword>
<dbReference type="Proteomes" id="UP000523955">
    <property type="component" value="Unassembled WGS sequence"/>
</dbReference>
<comment type="caution">
    <text evidence="2">The sequence shown here is derived from an EMBL/GenBank/DDBJ whole genome shotgun (WGS) entry which is preliminary data.</text>
</comment>
<dbReference type="EMBL" id="JACKXE010000001">
    <property type="protein sequence ID" value="MBB6629312.1"/>
    <property type="molecule type" value="Genomic_DNA"/>
</dbReference>